<proteinExistence type="predicted"/>
<gene>
    <name evidence="1" type="ORF">R3P38DRAFT_793458</name>
</gene>
<dbReference type="EMBL" id="JAWWNJ010000023">
    <property type="protein sequence ID" value="KAK7033389.1"/>
    <property type="molecule type" value="Genomic_DNA"/>
</dbReference>
<keyword evidence="2" id="KW-1185">Reference proteome</keyword>
<sequence length="217" mass="24156">MLWAASPSLVSPSSVIGARHPPHRRPALLAARPCLFSTFAAPAAARYRRWLVASGWGPGHRSHWAYSPSFVLPSLAQPTFCISGIDAHGSLCFWPRLYFFGLDSHRKGRGVRQGARTGTLGSAYHGTRFLRSSTRHGPRGRTRHDRGDVLLAFLWADSHLVILFSFSPWRRGGVGRFGLGLRVDCFSSSFVVCSFSVFRGRSLYPNIPFRVWTLISE</sequence>
<protein>
    <submittedName>
        <fullName evidence="1">Uncharacterized protein</fullName>
    </submittedName>
</protein>
<dbReference type="AlphaFoldDB" id="A0AAW0C3J9"/>
<dbReference type="Proteomes" id="UP001362999">
    <property type="component" value="Unassembled WGS sequence"/>
</dbReference>
<reference evidence="1 2" key="1">
    <citation type="journal article" date="2024" name="J Genomics">
        <title>Draft genome sequencing and assembly of Favolaschia claudopus CIRM-BRFM 2984 isolated from oak limbs.</title>
        <authorList>
            <person name="Navarro D."/>
            <person name="Drula E."/>
            <person name="Chaduli D."/>
            <person name="Cazenave R."/>
            <person name="Ahrendt S."/>
            <person name="Wang J."/>
            <person name="Lipzen A."/>
            <person name="Daum C."/>
            <person name="Barry K."/>
            <person name="Grigoriev I.V."/>
            <person name="Favel A."/>
            <person name="Rosso M.N."/>
            <person name="Martin F."/>
        </authorList>
    </citation>
    <scope>NUCLEOTIDE SEQUENCE [LARGE SCALE GENOMIC DNA]</scope>
    <source>
        <strain evidence="1 2">CIRM-BRFM 2984</strain>
    </source>
</reference>
<accession>A0AAW0C3J9</accession>
<organism evidence="1 2">
    <name type="scientific">Favolaschia claudopus</name>
    <dbReference type="NCBI Taxonomy" id="2862362"/>
    <lineage>
        <taxon>Eukaryota</taxon>
        <taxon>Fungi</taxon>
        <taxon>Dikarya</taxon>
        <taxon>Basidiomycota</taxon>
        <taxon>Agaricomycotina</taxon>
        <taxon>Agaricomycetes</taxon>
        <taxon>Agaricomycetidae</taxon>
        <taxon>Agaricales</taxon>
        <taxon>Marasmiineae</taxon>
        <taxon>Mycenaceae</taxon>
        <taxon>Favolaschia</taxon>
    </lineage>
</organism>
<evidence type="ECO:0000313" key="2">
    <source>
        <dbReference type="Proteomes" id="UP001362999"/>
    </source>
</evidence>
<name>A0AAW0C3J9_9AGAR</name>
<comment type="caution">
    <text evidence="1">The sequence shown here is derived from an EMBL/GenBank/DDBJ whole genome shotgun (WGS) entry which is preliminary data.</text>
</comment>
<evidence type="ECO:0000313" key="1">
    <source>
        <dbReference type="EMBL" id="KAK7033389.1"/>
    </source>
</evidence>